<evidence type="ECO:0000313" key="3">
    <source>
        <dbReference type="Proteomes" id="UP000183529"/>
    </source>
</evidence>
<name>A0AAQ1JXK5_9BURK</name>
<dbReference type="Proteomes" id="UP000247515">
    <property type="component" value="Unassembled WGS sequence"/>
</dbReference>
<evidence type="ECO:0000313" key="2">
    <source>
        <dbReference type="EMBL" id="SEK12651.1"/>
    </source>
</evidence>
<dbReference type="EMBL" id="QJJV01000020">
    <property type="protein sequence ID" value="PXX10825.1"/>
    <property type="molecule type" value="Genomic_DNA"/>
</dbReference>
<accession>A0AAQ1JXK5</accession>
<protein>
    <submittedName>
        <fullName evidence="2">Uncharacterized protein</fullName>
    </submittedName>
</protein>
<organism evidence="2 3">
    <name type="scientific">Paraburkholderia tropica</name>
    <dbReference type="NCBI Taxonomy" id="92647"/>
    <lineage>
        <taxon>Bacteria</taxon>
        <taxon>Pseudomonadati</taxon>
        <taxon>Pseudomonadota</taxon>
        <taxon>Betaproteobacteria</taxon>
        <taxon>Burkholderiales</taxon>
        <taxon>Burkholderiaceae</taxon>
        <taxon>Paraburkholderia</taxon>
    </lineage>
</organism>
<reference evidence="2 3" key="1">
    <citation type="submission" date="2016-10" db="EMBL/GenBank/DDBJ databases">
        <authorList>
            <person name="Varghese N."/>
            <person name="Submissions S."/>
        </authorList>
    </citation>
    <scope>NUCLEOTIDE SEQUENCE [LARGE SCALE GENOMIC DNA]</scope>
    <source>
        <strain evidence="2 3">LMG 22274</strain>
    </source>
</reference>
<sequence>MRVELKYARYKRVLKCKAVSFRRVRHLAIRVQLMTLMQNEPHEFADEPAVSNVSNVSIVRKRAKTS</sequence>
<comment type="caution">
    <text evidence="2">The sequence shown here is derived from an EMBL/GenBank/DDBJ whole genome shotgun (WGS) entry which is preliminary data.</text>
</comment>
<dbReference type="Proteomes" id="UP000183529">
    <property type="component" value="Unassembled WGS sequence"/>
</dbReference>
<keyword evidence="4" id="KW-1185">Reference proteome</keyword>
<evidence type="ECO:0000313" key="1">
    <source>
        <dbReference type="EMBL" id="PXX10825.1"/>
    </source>
</evidence>
<proteinExistence type="predicted"/>
<gene>
    <name evidence="1" type="ORF">C7400_12094</name>
    <name evidence="2" type="ORF">SAMN05216550_12284</name>
</gene>
<reference evidence="1 4" key="2">
    <citation type="submission" date="2018-05" db="EMBL/GenBank/DDBJ databases">
        <title>Genomic Encyclopedia of Type Strains, Phase IV (KMG-V): Genome sequencing to study the core and pangenomes of soil and plant-associated prokaryotes.</title>
        <authorList>
            <person name="Whitman W."/>
        </authorList>
    </citation>
    <scope>NUCLEOTIDE SEQUENCE [LARGE SCALE GENOMIC DNA]</scope>
    <source>
        <strain evidence="1 4">SIr-6563</strain>
    </source>
</reference>
<evidence type="ECO:0000313" key="4">
    <source>
        <dbReference type="Proteomes" id="UP000247515"/>
    </source>
</evidence>
<dbReference type="AlphaFoldDB" id="A0AAQ1JXK5"/>
<dbReference type="GeneID" id="70360438"/>
<dbReference type="EMBL" id="FNZM01000022">
    <property type="protein sequence ID" value="SEK12651.1"/>
    <property type="molecule type" value="Genomic_DNA"/>
</dbReference>
<dbReference type="RefSeq" id="WP_074986937.1">
    <property type="nucleotide sequence ID" value="NZ_CADFGS010000024.1"/>
</dbReference>